<accession>A0A6P2BLK5</accession>
<keyword evidence="2" id="KW-1185">Reference proteome</keyword>
<organism evidence="1 2">
    <name type="scientific">Trebonia kvetii</name>
    <dbReference type="NCBI Taxonomy" id="2480626"/>
    <lineage>
        <taxon>Bacteria</taxon>
        <taxon>Bacillati</taxon>
        <taxon>Actinomycetota</taxon>
        <taxon>Actinomycetes</taxon>
        <taxon>Streptosporangiales</taxon>
        <taxon>Treboniaceae</taxon>
        <taxon>Trebonia</taxon>
    </lineage>
</organism>
<gene>
    <name evidence="1" type="ORF">EAS64_42465</name>
</gene>
<dbReference type="OrthoDB" id="4286349at2"/>
<dbReference type="AlphaFoldDB" id="A0A6P2BLK5"/>
<dbReference type="Proteomes" id="UP000460272">
    <property type="component" value="Unassembled WGS sequence"/>
</dbReference>
<comment type="caution">
    <text evidence="1">The sequence shown here is derived from an EMBL/GenBank/DDBJ whole genome shotgun (WGS) entry which is preliminary data.</text>
</comment>
<evidence type="ECO:0000313" key="2">
    <source>
        <dbReference type="Proteomes" id="UP000460272"/>
    </source>
</evidence>
<sequence>MTAWERLQLLVGGFGEEQAERALELLSPLIGADARPGQQVRQLPAFVGIGDSGRSDISEHVDDLLAGGFGE</sequence>
<evidence type="ECO:0000313" key="1">
    <source>
        <dbReference type="EMBL" id="TVY98971.1"/>
    </source>
</evidence>
<protein>
    <submittedName>
        <fullName evidence="1">Uncharacterized protein</fullName>
    </submittedName>
</protein>
<dbReference type="RefSeq" id="WP_145862391.1">
    <property type="nucleotide sequence ID" value="NZ_RPFW01000016.1"/>
</dbReference>
<name>A0A6P2BLK5_9ACTN</name>
<dbReference type="EMBL" id="RPFW01000016">
    <property type="protein sequence ID" value="TVY98971.1"/>
    <property type="molecule type" value="Genomic_DNA"/>
</dbReference>
<reference evidence="1 2" key="1">
    <citation type="submission" date="2018-11" db="EMBL/GenBank/DDBJ databases">
        <title>Trebonia kvetii gen.nov., sp.nov., a novel acidophilic actinobacterium, and proposal of the new actinobacterial family Treboniaceae fam. nov.</title>
        <authorList>
            <person name="Rapoport D."/>
            <person name="Sagova-Mareckova M."/>
            <person name="Sedlacek I."/>
            <person name="Provaznik J."/>
            <person name="Kralova S."/>
            <person name="Pavlinic D."/>
            <person name="Benes V."/>
            <person name="Kopecky J."/>
        </authorList>
    </citation>
    <scope>NUCLEOTIDE SEQUENCE [LARGE SCALE GENOMIC DNA]</scope>
    <source>
        <strain evidence="1 2">15Tr583</strain>
    </source>
</reference>
<proteinExistence type="predicted"/>